<evidence type="ECO:0000256" key="8">
    <source>
        <dbReference type="SAM" id="MobiDB-lite"/>
    </source>
</evidence>
<feature type="region of interest" description="Disordered" evidence="8">
    <location>
        <begin position="339"/>
        <end position="394"/>
    </location>
</feature>
<evidence type="ECO:0000256" key="5">
    <source>
        <dbReference type="ARBA" id="ARBA00022989"/>
    </source>
</evidence>
<feature type="region of interest" description="Disordered" evidence="8">
    <location>
        <begin position="717"/>
        <end position="774"/>
    </location>
</feature>
<dbReference type="FunCoup" id="A0A6J2MT33">
    <property type="interactions" value="238"/>
</dbReference>
<dbReference type="OrthoDB" id="6348184at2759"/>
<dbReference type="Pfam" id="PF09815">
    <property type="entry name" value="XK-related"/>
    <property type="match status" value="1"/>
</dbReference>
<evidence type="ECO:0000256" key="4">
    <source>
        <dbReference type="ARBA" id="ARBA00022692"/>
    </source>
</evidence>
<feature type="compositionally biased region" description="Polar residues" evidence="8">
    <location>
        <begin position="655"/>
        <end position="670"/>
    </location>
</feature>
<feature type="region of interest" description="Disordered" evidence="8">
    <location>
        <begin position="441"/>
        <end position="467"/>
    </location>
</feature>
<keyword evidence="9" id="KW-1185">Reference proteome</keyword>
<dbReference type="AlphaFoldDB" id="A0A6J2MT33"/>
<evidence type="ECO:0000313" key="9">
    <source>
        <dbReference type="Proteomes" id="UP000504628"/>
    </source>
</evidence>
<evidence type="ECO:0000256" key="1">
    <source>
        <dbReference type="ARBA" id="ARBA00004651"/>
    </source>
</evidence>
<name>A0A6J2MT33_9CHIR</name>
<evidence type="ECO:0000256" key="3">
    <source>
        <dbReference type="ARBA" id="ARBA00022475"/>
    </source>
</evidence>
<evidence type="ECO:0000256" key="7">
    <source>
        <dbReference type="RuleBase" id="RU910716"/>
    </source>
</evidence>
<feature type="compositionally biased region" description="Low complexity" evidence="8">
    <location>
        <begin position="1041"/>
        <end position="1052"/>
    </location>
</feature>
<keyword evidence="3" id="KW-1003">Cell membrane</keyword>
<keyword evidence="4 7" id="KW-0812">Transmembrane</keyword>
<feature type="compositionally biased region" description="Low complexity" evidence="8">
    <location>
        <begin position="926"/>
        <end position="939"/>
    </location>
</feature>
<dbReference type="PANTHER" id="PTHR16024">
    <property type="entry name" value="XK-RELATED PROTEIN"/>
    <property type="match status" value="1"/>
</dbReference>
<feature type="region of interest" description="Disordered" evidence="8">
    <location>
        <begin position="491"/>
        <end position="534"/>
    </location>
</feature>
<evidence type="ECO:0000256" key="6">
    <source>
        <dbReference type="ARBA" id="ARBA00023136"/>
    </source>
</evidence>
<feature type="transmembrane region" description="Helical" evidence="7">
    <location>
        <begin position="207"/>
        <end position="226"/>
    </location>
</feature>
<comment type="subcellular location">
    <subcellularLocation>
        <location evidence="1">Cell membrane</location>
        <topology evidence="1">Multi-pass membrane protein</topology>
    </subcellularLocation>
    <subcellularLocation>
        <location evidence="7">Membrane</location>
        <topology evidence="7">Multi-pass membrane protein</topology>
    </subcellularLocation>
</comment>
<dbReference type="InterPro" id="IPR050895">
    <property type="entry name" value="XK-related_scramblase"/>
</dbReference>
<protein>
    <recommendedName>
        <fullName evidence="7">XK-related protein</fullName>
    </recommendedName>
</protein>
<feature type="transmembrane region" description="Helical" evidence="7">
    <location>
        <begin position="295"/>
        <end position="318"/>
    </location>
</feature>
<keyword evidence="6 7" id="KW-0472">Membrane</keyword>
<dbReference type="KEGG" id="pdic:114508853"/>
<reference evidence="10" key="1">
    <citation type="submission" date="2025-08" db="UniProtKB">
        <authorList>
            <consortium name="RefSeq"/>
        </authorList>
    </citation>
    <scope>IDENTIFICATION</scope>
    <source>
        <tissue evidence="10">Muscle</tissue>
    </source>
</reference>
<feature type="compositionally biased region" description="Pro residues" evidence="8">
    <location>
        <begin position="1126"/>
        <end position="1137"/>
    </location>
</feature>
<feature type="compositionally biased region" description="Basic and acidic residues" evidence="8">
    <location>
        <begin position="950"/>
        <end position="973"/>
    </location>
</feature>
<dbReference type="RefSeq" id="XP_028382704.2">
    <property type="nucleotide sequence ID" value="XM_028526903.2"/>
</dbReference>
<feature type="compositionally biased region" description="Polar residues" evidence="8">
    <location>
        <begin position="441"/>
        <end position="451"/>
    </location>
</feature>
<evidence type="ECO:0000313" key="10">
    <source>
        <dbReference type="RefSeq" id="XP_028382704.2"/>
    </source>
</evidence>
<dbReference type="InParanoid" id="A0A6J2MT33"/>
<proteinExistence type="inferred from homology"/>
<comment type="similarity">
    <text evidence="2 7">Belongs to the XK family.</text>
</comment>
<feature type="compositionally biased region" description="Polar residues" evidence="8">
    <location>
        <begin position="915"/>
        <end position="925"/>
    </location>
</feature>
<dbReference type="GO" id="GO:0005886">
    <property type="term" value="C:plasma membrane"/>
    <property type="evidence" value="ECO:0007669"/>
    <property type="project" value="UniProtKB-SubCell"/>
</dbReference>
<feature type="compositionally biased region" description="Pro residues" evidence="8">
    <location>
        <begin position="376"/>
        <end position="386"/>
    </location>
</feature>
<feature type="compositionally biased region" description="Pro residues" evidence="8">
    <location>
        <begin position="1009"/>
        <end position="1026"/>
    </location>
</feature>
<feature type="transmembrane region" description="Helical" evidence="7">
    <location>
        <begin position="266"/>
        <end position="283"/>
    </location>
</feature>
<organism evidence="9 10">
    <name type="scientific">Phyllostomus discolor</name>
    <name type="common">pale spear-nosed bat</name>
    <dbReference type="NCBI Taxonomy" id="89673"/>
    <lineage>
        <taxon>Eukaryota</taxon>
        <taxon>Metazoa</taxon>
        <taxon>Chordata</taxon>
        <taxon>Craniata</taxon>
        <taxon>Vertebrata</taxon>
        <taxon>Euteleostomi</taxon>
        <taxon>Mammalia</taxon>
        <taxon>Eutheria</taxon>
        <taxon>Laurasiatheria</taxon>
        <taxon>Chiroptera</taxon>
        <taxon>Yangochiroptera</taxon>
        <taxon>Phyllostomidae</taxon>
        <taxon>Phyllostominae</taxon>
        <taxon>Phyllostomus</taxon>
    </lineage>
</organism>
<dbReference type="PANTHER" id="PTHR16024:SF15">
    <property type="entry name" value="XK-RELATED PROTEIN 5"/>
    <property type="match status" value="1"/>
</dbReference>
<feature type="compositionally biased region" description="Gly residues" evidence="8">
    <location>
        <begin position="513"/>
        <end position="529"/>
    </location>
</feature>
<feature type="transmembrane region" description="Helical" evidence="7">
    <location>
        <begin position="34"/>
        <end position="57"/>
    </location>
</feature>
<dbReference type="CTD" id="389610"/>
<dbReference type="InterPro" id="IPR018629">
    <property type="entry name" value="XK-rel"/>
</dbReference>
<feature type="region of interest" description="Disordered" evidence="8">
    <location>
        <begin position="1091"/>
        <end position="1150"/>
    </location>
</feature>
<feature type="compositionally biased region" description="Basic and acidic residues" evidence="8">
    <location>
        <begin position="621"/>
        <end position="633"/>
    </location>
</feature>
<feature type="region of interest" description="Disordered" evidence="8">
    <location>
        <begin position="837"/>
        <end position="1052"/>
    </location>
</feature>
<gene>
    <name evidence="10" type="primary">XKR5</name>
</gene>
<dbReference type="Proteomes" id="UP000504628">
    <property type="component" value="Chromosome 11"/>
</dbReference>
<dbReference type="GeneID" id="114508853"/>
<accession>A0A6J2MT33</accession>
<evidence type="ECO:0000256" key="2">
    <source>
        <dbReference type="ARBA" id="ARBA00008789"/>
    </source>
</evidence>
<feature type="region of interest" description="Disordered" evidence="8">
    <location>
        <begin position="552"/>
        <end position="701"/>
    </location>
</feature>
<keyword evidence="5 7" id="KW-1133">Transmembrane helix</keyword>
<sequence>MHAGLLGLSALLLAADQSARLCATVYYFATGQLLWAWLTFAVLLPGFLVQGLSYLWFRADGQQGHWGLVTLHLLQLGVWKRHWDLTSAVLGKHAAAPRPGPPLLLLEADLSALRLLEALLQAGPHLLLQTCALLASDFTDVVPGVSALCSWAALSWALVCYTRFAGSVKPGPLSAPGAALACQQLWRMGMVGARVLSLALFFRAHHAWGLAVVGAHWLGMTFWLVAQQSDLVDSTCHWRLFNLLVGAVYTLCYFDVRDSPSRNRMAAFYTVMLLENSILLLLATDFLQGASRTSLWAAAGVWAGFLIGGVSLVTYYGLLHPRCADIRRGLAGKSCGVAGGGTPQRGSTAPATAVAGERPGTPGPGEGSELTSLEKPPSPQWAPPEAGPESQGAGGDSFFMHHHWLLLKLALKTGDVSKVNAAFAKGQAGCLCSPAWGLSPHDSQQRGSTWCSQQQPPSPPQGPLTWEKGAELPADLTAGADSLETSSYFSVDSGGCDTAPVQKPSATRQEGSLGEGAGAISGVQEGGSGALQRGGEESATLYFSATSAEVAASPHREGARAAPQTLGAGSPAGPASPQPATKPFPITMANISPILGPGPARRFRPSPSAVLPGGALGGSERGQEPEPTRDLDRPATASPGTSWSKGSLRLPDTPHLTSTPKAESTPTGRSGQEECVVLPGPQPRDNVQAPGGGAGSAAQLAQTGRVGERFLQRAGRAVTEAVHGRGGRLLPGRDREKTGEEDASRGPEAGGADSGQGLFLPEPQPHWRPGKPRRCQVVVPAGGRARGAGAWKCVTRCGGFHSLGVIYAARIFRVERTQSPVPGWLLDTIPLLLVSSEEPSSGAQSGQNSPCPGALPSDLSRSVTHRRAPGGSGPTRVGRPVTGGPAEGPRPPLAGGGSEEGRKGGWVWQRRSKGQEGSQAQRTKSGAQCGKAQARAAAGPGAGSPPPPNPEDHPQTLPKAEGRRDTGSPDRSPRNSGTAHSTRRPKVRGTHDAHRLLSAQAVLSRGRLPHPPPRTPAPTGAPPPTRRAPGVDEARRPPVGPAVGSPPVGGAAAPLSLHLRALSFRPPPGLRAAGGAAELAQPPCDVTSPAAPPVCAAGRGPRKTGRPGWDSALSGRSSAQNGEACPRPPNATSPPPSASQGNAPRVCGQTPWSLRPSRVTSCCRTETCGAALPQCRLLRGDATTHRGHT</sequence>
<feature type="compositionally biased region" description="Basic and acidic residues" evidence="8">
    <location>
        <begin position="731"/>
        <end position="745"/>
    </location>
</feature>